<dbReference type="AlphaFoldDB" id="A0AAP6JH63"/>
<name>A0AAP6JH63_9GAMM</name>
<keyword evidence="2" id="KW-0378">Hydrolase</keyword>
<dbReference type="GO" id="GO:0016787">
    <property type="term" value="F:hydrolase activity"/>
    <property type="evidence" value="ECO:0007669"/>
    <property type="project" value="UniProtKB-KW"/>
</dbReference>
<dbReference type="PANTHER" id="PTHR43194:SF2">
    <property type="entry name" value="PEROXISOMAL MEMBRANE PROTEIN LPX1"/>
    <property type="match status" value="1"/>
</dbReference>
<dbReference type="Gene3D" id="3.40.50.1820">
    <property type="entry name" value="alpha/beta hydrolase"/>
    <property type="match status" value="1"/>
</dbReference>
<dbReference type="InterPro" id="IPR022742">
    <property type="entry name" value="Hydrolase_4"/>
</dbReference>
<gene>
    <name evidence="2" type="ORF">VCB98_11385</name>
</gene>
<dbReference type="Proteomes" id="UP001302316">
    <property type="component" value="Unassembled WGS sequence"/>
</dbReference>
<evidence type="ECO:0000313" key="3">
    <source>
        <dbReference type="Proteomes" id="UP001302316"/>
    </source>
</evidence>
<evidence type="ECO:0000313" key="2">
    <source>
        <dbReference type="EMBL" id="MEA5446422.1"/>
    </source>
</evidence>
<dbReference type="RefSeq" id="WP_346052643.1">
    <property type="nucleotide sequence ID" value="NZ_JAYGII010000032.1"/>
</dbReference>
<evidence type="ECO:0000259" key="1">
    <source>
        <dbReference type="Pfam" id="PF12146"/>
    </source>
</evidence>
<reference evidence="2 3" key="1">
    <citation type="submission" date="2023-12" db="EMBL/GenBank/DDBJ databases">
        <title>Whole-genome sequencing of halo(alkali)philic microorganisms from hypersaline lakes.</title>
        <authorList>
            <person name="Sorokin D.Y."/>
            <person name="Merkel A.Y."/>
            <person name="Messina E."/>
            <person name="Yakimov M."/>
        </authorList>
    </citation>
    <scope>NUCLEOTIDE SEQUENCE [LARGE SCALE GENOMIC DNA]</scope>
    <source>
        <strain evidence="2 3">AB-CW1</strain>
    </source>
</reference>
<dbReference type="PANTHER" id="PTHR43194">
    <property type="entry name" value="HYDROLASE ALPHA/BETA FOLD FAMILY"/>
    <property type="match status" value="1"/>
</dbReference>
<dbReference type="InterPro" id="IPR029058">
    <property type="entry name" value="AB_hydrolase_fold"/>
</dbReference>
<comment type="caution">
    <text evidence="2">The sequence shown here is derived from an EMBL/GenBank/DDBJ whole genome shotgun (WGS) entry which is preliminary data.</text>
</comment>
<dbReference type="InterPro" id="IPR050228">
    <property type="entry name" value="Carboxylesterase_BioH"/>
</dbReference>
<feature type="domain" description="Serine aminopeptidase S33" evidence="1">
    <location>
        <begin position="118"/>
        <end position="248"/>
    </location>
</feature>
<sequence length="350" mass="37319">MTIHAPEASGWHALRGPGLSLICLSILAALLSGCAGIAAREIGEAPGPDSGMFNLGYQATSQLGGESVEWTAGDGSEHWAVRFRAGGLDADYDLSTDGDNGRFRINFRVNTNPQAETHRGTVILLHSWRQSHEVMVPWASQLSAAGFETLIPDLRGHGQSGGSQVGFGVLEAGDVERLIDHLETGEAISKPLYLMGASLGASTALRAADDPRVSAVVAIAPFNDPGGAVVEVAREIAPWRSRLVGQRNLLRGFERAMIDAGLSLELADTAEAIRGLNTPALLIHGEDDQHVSVSHSRELAEVLDCGQLLILPDTGGHIASHVRLDWLDDWVLPFLEWSEQSGPDCRVPKG</sequence>
<accession>A0AAP6JH63</accession>
<dbReference type="Pfam" id="PF12146">
    <property type="entry name" value="Hydrolase_4"/>
    <property type="match status" value="1"/>
</dbReference>
<organism evidence="2 3">
    <name type="scientific">Natronospira elongata</name>
    <dbReference type="NCBI Taxonomy" id="3110268"/>
    <lineage>
        <taxon>Bacteria</taxon>
        <taxon>Pseudomonadati</taxon>
        <taxon>Pseudomonadota</taxon>
        <taxon>Gammaproteobacteria</taxon>
        <taxon>Natronospirales</taxon>
        <taxon>Natronospiraceae</taxon>
        <taxon>Natronospira</taxon>
    </lineage>
</organism>
<keyword evidence="3" id="KW-1185">Reference proteome</keyword>
<protein>
    <submittedName>
        <fullName evidence="2">Alpha/beta fold hydrolase</fullName>
    </submittedName>
</protein>
<dbReference type="EMBL" id="JAYGII010000032">
    <property type="protein sequence ID" value="MEA5446422.1"/>
    <property type="molecule type" value="Genomic_DNA"/>
</dbReference>
<dbReference type="SUPFAM" id="SSF53474">
    <property type="entry name" value="alpha/beta-Hydrolases"/>
    <property type="match status" value="1"/>
</dbReference>
<proteinExistence type="predicted"/>